<evidence type="ECO:0000313" key="3">
    <source>
        <dbReference type="WBParaSite" id="BTMF_0000262801-mRNA-1"/>
    </source>
</evidence>
<proteinExistence type="predicted"/>
<dbReference type="EMBL" id="UZAG01001497">
    <property type="protein sequence ID" value="VDO11447.1"/>
    <property type="molecule type" value="Genomic_DNA"/>
</dbReference>
<sequence length="46" mass="5401">MHVALLQFDFYNFEISLGIIILLNNSYKSCQLLYLQVVLFFTSEIV</sequence>
<dbReference type="WBParaSite" id="BTMF_0000262801-mRNA-1">
    <property type="protein sequence ID" value="BTMF_0000262801-mRNA-1"/>
    <property type="gene ID" value="BTMF_0000262801"/>
</dbReference>
<organism evidence="3">
    <name type="scientific">Brugia timori</name>
    <dbReference type="NCBI Taxonomy" id="42155"/>
    <lineage>
        <taxon>Eukaryota</taxon>
        <taxon>Metazoa</taxon>
        <taxon>Ecdysozoa</taxon>
        <taxon>Nematoda</taxon>
        <taxon>Chromadorea</taxon>
        <taxon>Rhabditida</taxon>
        <taxon>Spirurina</taxon>
        <taxon>Spiruromorpha</taxon>
        <taxon>Filarioidea</taxon>
        <taxon>Onchocercidae</taxon>
        <taxon>Brugia</taxon>
    </lineage>
</organism>
<reference evidence="1 2" key="2">
    <citation type="submission" date="2018-11" db="EMBL/GenBank/DDBJ databases">
        <authorList>
            <consortium name="Pathogen Informatics"/>
        </authorList>
    </citation>
    <scope>NUCLEOTIDE SEQUENCE [LARGE SCALE GENOMIC DNA]</scope>
</reference>
<protein>
    <submittedName>
        <fullName evidence="1 3">Uncharacterized protein</fullName>
    </submittedName>
</protein>
<keyword evidence="2" id="KW-1185">Reference proteome</keyword>
<evidence type="ECO:0000313" key="2">
    <source>
        <dbReference type="Proteomes" id="UP000280834"/>
    </source>
</evidence>
<accession>A0A0R3Q8H0</accession>
<reference evidence="3" key="1">
    <citation type="submission" date="2017-02" db="UniProtKB">
        <authorList>
            <consortium name="WormBaseParasite"/>
        </authorList>
    </citation>
    <scope>IDENTIFICATION</scope>
</reference>
<gene>
    <name evidence="1" type="ORF">BTMF_LOCUS1952</name>
</gene>
<evidence type="ECO:0000313" key="1">
    <source>
        <dbReference type="EMBL" id="VDO11447.1"/>
    </source>
</evidence>
<name>A0A0R3Q8H0_9BILA</name>
<dbReference type="Proteomes" id="UP000280834">
    <property type="component" value="Unassembled WGS sequence"/>
</dbReference>
<dbReference type="AlphaFoldDB" id="A0A0R3Q8H0"/>